<evidence type="ECO:0000256" key="1">
    <source>
        <dbReference type="SAM" id="MobiDB-lite"/>
    </source>
</evidence>
<proteinExistence type="predicted"/>
<organism evidence="2">
    <name type="scientific">Deinococcus sonorensis KR-87</name>
    <dbReference type="NCBI Taxonomy" id="694439"/>
    <lineage>
        <taxon>Bacteria</taxon>
        <taxon>Thermotogati</taxon>
        <taxon>Deinococcota</taxon>
        <taxon>Deinococci</taxon>
        <taxon>Deinococcales</taxon>
        <taxon>Deinococcaceae</taxon>
        <taxon>Deinococcus</taxon>
    </lineage>
</organism>
<accession>A0AAU7UAI0</accession>
<name>A0AAU7UAI0_9DEIO</name>
<reference evidence="2" key="1">
    <citation type="submission" date="2024-06" db="EMBL/GenBank/DDBJ databases">
        <title>Draft Genome Sequence of Deinococcus sonorensis Type Strain KR-87, a Biofilm Producing Representative of the Genus Deinococcus.</title>
        <authorList>
            <person name="Boren L.S."/>
            <person name="Grosso R.A."/>
            <person name="Hugenberg-Cox A.N."/>
            <person name="Hill J.T.E."/>
            <person name="Albert C.M."/>
            <person name="Tuohy J.M."/>
        </authorList>
    </citation>
    <scope>NUCLEOTIDE SEQUENCE</scope>
    <source>
        <strain evidence="2">KR-87</strain>
    </source>
</reference>
<dbReference type="RefSeq" id="WP_350243129.1">
    <property type="nucleotide sequence ID" value="NZ_CP158299.1"/>
</dbReference>
<gene>
    <name evidence="2" type="ORF">ABOD76_16855</name>
</gene>
<sequence length="54" mass="5900">MTDPRTHQEQDADAQRHPEGNAPDLIEDPQLGLPVPDGVPEADREVQDEAAEQA</sequence>
<evidence type="ECO:0000313" key="2">
    <source>
        <dbReference type="EMBL" id="XBV85092.1"/>
    </source>
</evidence>
<dbReference type="AlphaFoldDB" id="A0AAU7UAI0"/>
<dbReference type="EMBL" id="CP158299">
    <property type="protein sequence ID" value="XBV85092.1"/>
    <property type="molecule type" value="Genomic_DNA"/>
</dbReference>
<dbReference type="KEGG" id="dsc:ABOD76_16855"/>
<feature type="region of interest" description="Disordered" evidence="1">
    <location>
        <begin position="1"/>
        <end position="54"/>
    </location>
</feature>
<protein>
    <submittedName>
        <fullName evidence="2">Uncharacterized protein</fullName>
    </submittedName>
</protein>
<feature type="compositionally biased region" description="Basic and acidic residues" evidence="1">
    <location>
        <begin position="1"/>
        <end position="19"/>
    </location>
</feature>